<comment type="caution">
    <text evidence="2">The sequence shown here is derived from an EMBL/GenBank/DDBJ whole genome shotgun (WGS) entry which is preliminary data.</text>
</comment>
<name>A0ABU6C8S4_9ACTN</name>
<evidence type="ECO:0000256" key="1">
    <source>
        <dbReference type="SAM" id="MobiDB-lite"/>
    </source>
</evidence>
<evidence type="ECO:0000313" key="3">
    <source>
        <dbReference type="Proteomes" id="UP001352223"/>
    </source>
</evidence>
<protein>
    <submittedName>
        <fullName evidence="2">Uncharacterized protein</fullName>
    </submittedName>
</protein>
<dbReference type="RefSeq" id="WP_324767642.1">
    <property type="nucleotide sequence ID" value="NZ_JAOZYB010000054.1"/>
</dbReference>
<gene>
    <name evidence="2" type="ORF">OKJ48_09825</name>
</gene>
<proteinExistence type="predicted"/>
<organism evidence="2 3">
    <name type="scientific">Streptomyces kunmingensis</name>
    <dbReference type="NCBI Taxonomy" id="68225"/>
    <lineage>
        <taxon>Bacteria</taxon>
        <taxon>Bacillati</taxon>
        <taxon>Actinomycetota</taxon>
        <taxon>Actinomycetes</taxon>
        <taxon>Kitasatosporales</taxon>
        <taxon>Streptomycetaceae</taxon>
        <taxon>Streptomyces</taxon>
    </lineage>
</organism>
<keyword evidence="3" id="KW-1185">Reference proteome</keyword>
<reference evidence="2 3" key="1">
    <citation type="submission" date="2022-10" db="EMBL/GenBank/DDBJ databases">
        <authorList>
            <person name="Xie J."/>
            <person name="Shen N."/>
        </authorList>
    </citation>
    <scope>NUCLEOTIDE SEQUENCE [LARGE SCALE GENOMIC DNA]</scope>
    <source>
        <strain evidence="2 3">DSM 41681</strain>
    </source>
</reference>
<feature type="region of interest" description="Disordered" evidence="1">
    <location>
        <begin position="37"/>
        <end position="56"/>
    </location>
</feature>
<sequence length="56" mass="6223">MTAWPWVDISTTIARRSRTGSFAVRLICCSLRPSSMLTGRTNTPGRRPTANSKIRS</sequence>
<accession>A0ABU6C8S4</accession>
<dbReference type="Proteomes" id="UP001352223">
    <property type="component" value="Unassembled WGS sequence"/>
</dbReference>
<dbReference type="EMBL" id="JAOZYB010000054">
    <property type="protein sequence ID" value="MEB3960542.1"/>
    <property type="molecule type" value="Genomic_DNA"/>
</dbReference>
<evidence type="ECO:0000313" key="2">
    <source>
        <dbReference type="EMBL" id="MEB3960542.1"/>
    </source>
</evidence>
<feature type="compositionally biased region" description="Low complexity" evidence="1">
    <location>
        <begin position="38"/>
        <end position="49"/>
    </location>
</feature>